<dbReference type="Proteomes" id="UP001139488">
    <property type="component" value="Unassembled WGS sequence"/>
</dbReference>
<reference evidence="12" key="1">
    <citation type="submission" date="2021-11" db="EMBL/GenBank/DDBJ databases">
        <title>Vibrio ZSDE26 sp. nov. and Vibrio ZSDZ34 sp. nov., isolated from coastal seawater in Qingdao.</title>
        <authorList>
            <person name="Zhang P."/>
        </authorList>
    </citation>
    <scope>NUCLEOTIDE SEQUENCE</scope>
    <source>
        <strain evidence="12">ZSDZ34</strain>
    </source>
</reference>
<evidence type="ECO:0000259" key="10">
    <source>
        <dbReference type="PROSITE" id="PS50110"/>
    </source>
</evidence>
<dbReference type="SUPFAM" id="SSF46894">
    <property type="entry name" value="C-terminal effector domain of the bipartite response regulators"/>
    <property type="match status" value="1"/>
</dbReference>
<sequence>MGFKHIVVVDDDPDIQELLVEYLQDQNFVVSSAENAQQLDHVIGTEDIDLIILDLMLPGEDGYSICRRLSVTHGIPMLMLTANGDDISRIVGLEMGADDYMAKPFNPRVLLAKIKALLRRSEKRSINAETAVPVSSVITHEQNKLSHFEHWTLNHANRQLNHTNGDTFVLSSQDFHLMVTLLAFPNQELSRDVLYDKTRGHEHSPYERSLDVQISRLRQRLEVDVKQPKLIQTVRGVGYLLCANVKVKYQSYG</sequence>
<evidence type="ECO:0000313" key="12">
    <source>
        <dbReference type="EMBL" id="MCJ2378650.1"/>
    </source>
</evidence>
<dbReference type="InterPro" id="IPR039420">
    <property type="entry name" value="WalR-like"/>
</dbReference>
<dbReference type="GO" id="GO:0000976">
    <property type="term" value="F:transcription cis-regulatory region binding"/>
    <property type="evidence" value="ECO:0007669"/>
    <property type="project" value="TreeGrafter"/>
</dbReference>
<keyword evidence="4" id="KW-0902">Two-component regulatory system</keyword>
<keyword evidence="6 9" id="KW-0238">DNA-binding</keyword>
<dbReference type="InterPro" id="IPR036388">
    <property type="entry name" value="WH-like_DNA-bd_sf"/>
</dbReference>
<keyword evidence="3 8" id="KW-0597">Phosphoprotein</keyword>
<comment type="caution">
    <text evidence="12">The sequence shown here is derived from an EMBL/GenBank/DDBJ whole genome shotgun (WGS) entry which is preliminary data.</text>
</comment>
<dbReference type="PANTHER" id="PTHR48111">
    <property type="entry name" value="REGULATOR OF RPOS"/>
    <property type="match status" value="1"/>
</dbReference>
<evidence type="ECO:0000256" key="7">
    <source>
        <dbReference type="ARBA" id="ARBA00023163"/>
    </source>
</evidence>
<dbReference type="PANTHER" id="PTHR48111:SF4">
    <property type="entry name" value="DNA-BINDING DUAL TRANSCRIPTIONAL REGULATOR OMPR"/>
    <property type="match status" value="1"/>
</dbReference>
<gene>
    <name evidence="12" type="ORF">LNL84_17715</name>
</gene>
<keyword evidence="13" id="KW-1185">Reference proteome</keyword>
<evidence type="ECO:0000256" key="1">
    <source>
        <dbReference type="ARBA" id="ARBA00004496"/>
    </source>
</evidence>
<dbReference type="InterPro" id="IPR001867">
    <property type="entry name" value="OmpR/PhoB-type_DNA-bd"/>
</dbReference>
<feature type="modified residue" description="4-aspartylphosphate" evidence="8">
    <location>
        <position position="54"/>
    </location>
</feature>
<dbReference type="GO" id="GO:0005829">
    <property type="term" value="C:cytosol"/>
    <property type="evidence" value="ECO:0007669"/>
    <property type="project" value="TreeGrafter"/>
</dbReference>
<dbReference type="InterPro" id="IPR001789">
    <property type="entry name" value="Sig_transdc_resp-reg_receiver"/>
</dbReference>
<dbReference type="Gene3D" id="3.40.50.2300">
    <property type="match status" value="1"/>
</dbReference>
<organism evidence="12 13">
    <name type="scientific">Vibrio gelatinilyticus</name>
    <dbReference type="NCBI Taxonomy" id="2893468"/>
    <lineage>
        <taxon>Bacteria</taxon>
        <taxon>Pseudomonadati</taxon>
        <taxon>Pseudomonadota</taxon>
        <taxon>Gammaproteobacteria</taxon>
        <taxon>Vibrionales</taxon>
        <taxon>Vibrionaceae</taxon>
        <taxon>Vibrio</taxon>
    </lineage>
</organism>
<keyword evidence="2" id="KW-0963">Cytoplasm</keyword>
<dbReference type="Gene3D" id="1.10.10.10">
    <property type="entry name" value="Winged helix-like DNA-binding domain superfamily/Winged helix DNA-binding domain"/>
    <property type="match status" value="1"/>
</dbReference>
<comment type="subcellular location">
    <subcellularLocation>
        <location evidence="1">Cytoplasm</location>
    </subcellularLocation>
</comment>
<feature type="domain" description="OmpR/PhoB-type" evidence="11">
    <location>
        <begin position="142"/>
        <end position="243"/>
    </location>
</feature>
<keyword evidence="7" id="KW-0804">Transcription</keyword>
<feature type="domain" description="Response regulatory" evidence="10">
    <location>
        <begin position="5"/>
        <end position="118"/>
    </location>
</feature>
<dbReference type="Gene3D" id="6.10.250.690">
    <property type="match status" value="1"/>
</dbReference>
<dbReference type="Pfam" id="PF00486">
    <property type="entry name" value="Trans_reg_C"/>
    <property type="match status" value="1"/>
</dbReference>
<evidence type="ECO:0000256" key="2">
    <source>
        <dbReference type="ARBA" id="ARBA00022490"/>
    </source>
</evidence>
<name>A0A9X1WFR2_9VIBR</name>
<dbReference type="GO" id="GO:0006355">
    <property type="term" value="P:regulation of DNA-templated transcription"/>
    <property type="evidence" value="ECO:0007669"/>
    <property type="project" value="InterPro"/>
</dbReference>
<dbReference type="InterPro" id="IPR016032">
    <property type="entry name" value="Sig_transdc_resp-reg_C-effctor"/>
</dbReference>
<dbReference type="FunFam" id="3.40.50.2300:FF:000001">
    <property type="entry name" value="DNA-binding response regulator PhoB"/>
    <property type="match status" value="1"/>
</dbReference>
<dbReference type="SMART" id="SM00862">
    <property type="entry name" value="Trans_reg_C"/>
    <property type="match status" value="1"/>
</dbReference>
<evidence type="ECO:0000256" key="4">
    <source>
        <dbReference type="ARBA" id="ARBA00023012"/>
    </source>
</evidence>
<dbReference type="FunFam" id="1.10.10.10:FF:000099">
    <property type="entry name" value="Two-component system response regulator TorR"/>
    <property type="match status" value="1"/>
</dbReference>
<dbReference type="InterPro" id="IPR011006">
    <property type="entry name" value="CheY-like_superfamily"/>
</dbReference>
<feature type="DNA-binding region" description="OmpR/PhoB-type" evidence="9">
    <location>
        <begin position="142"/>
        <end position="243"/>
    </location>
</feature>
<evidence type="ECO:0000259" key="11">
    <source>
        <dbReference type="PROSITE" id="PS51755"/>
    </source>
</evidence>
<evidence type="ECO:0000313" key="13">
    <source>
        <dbReference type="Proteomes" id="UP001139488"/>
    </source>
</evidence>
<evidence type="ECO:0000256" key="6">
    <source>
        <dbReference type="ARBA" id="ARBA00023125"/>
    </source>
</evidence>
<dbReference type="GO" id="GO:0000156">
    <property type="term" value="F:phosphorelay response regulator activity"/>
    <property type="evidence" value="ECO:0007669"/>
    <property type="project" value="TreeGrafter"/>
</dbReference>
<proteinExistence type="predicted"/>
<dbReference type="PROSITE" id="PS50110">
    <property type="entry name" value="RESPONSE_REGULATORY"/>
    <property type="match status" value="1"/>
</dbReference>
<dbReference type="CDD" id="cd00383">
    <property type="entry name" value="trans_reg_C"/>
    <property type="match status" value="1"/>
</dbReference>
<dbReference type="RefSeq" id="WP_244359037.1">
    <property type="nucleotide sequence ID" value="NZ_JAJNNZ010000019.1"/>
</dbReference>
<accession>A0A9X1WFR2</accession>
<evidence type="ECO:0000256" key="3">
    <source>
        <dbReference type="ARBA" id="ARBA00022553"/>
    </source>
</evidence>
<dbReference type="AlphaFoldDB" id="A0A9X1WFR2"/>
<dbReference type="Pfam" id="PF00072">
    <property type="entry name" value="Response_reg"/>
    <property type="match status" value="1"/>
</dbReference>
<dbReference type="SUPFAM" id="SSF52172">
    <property type="entry name" value="CheY-like"/>
    <property type="match status" value="1"/>
</dbReference>
<evidence type="ECO:0000256" key="5">
    <source>
        <dbReference type="ARBA" id="ARBA00023015"/>
    </source>
</evidence>
<evidence type="ECO:0000256" key="9">
    <source>
        <dbReference type="PROSITE-ProRule" id="PRU01091"/>
    </source>
</evidence>
<dbReference type="GO" id="GO:0032993">
    <property type="term" value="C:protein-DNA complex"/>
    <property type="evidence" value="ECO:0007669"/>
    <property type="project" value="TreeGrafter"/>
</dbReference>
<dbReference type="PROSITE" id="PS51755">
    <property type="entry name" value="OMPR_PHOB"/>
    <property type="match status" value="1"/>
</dbReference>
<dbReference type="EMBL" id="JAJNNZ010000019">
    <property type="protein sequence ID" value="MCJ2378650.1"/>
    <property type="molecule type" value="Genomic_DNA"/>
</dbReference>
<keyword evidence="5" id="KW-0805">Transcription regulation</keyword>
<dbReference type="SMART" id="SM00448">
    <property type="entry name" value="REC"/>
    <property type="match status" value="1"/>
</dbReference>
<evidence type="ECO:0000256" key="8">
    <source>
        <dbReference type="PROSITE-ProRule" id="PRU00169"/>
    </source>
</evidence>
<protein>
    <submittedName>
        <fullName evidence="12">Response regulator</fullName>
    </submittedName>
</protein>